<dbReference type="InterPro" id="IPR013901">
    <property type="entry name" value="Anthrone_oxy"/>
</dbReference>
<dbReference type="Proteomes" id="UP001206595">
    <property type="component" value="Unassembled WGS sequence"/>
</dbReference>
<dbReference type="GeneID" id="75913490"/>
<proteinExistence type="predicted"/>
<comment type="caution">
    <text evidence="2">The sequence shown here is derived from an EMBL/GenBank/DDBJ whole genome shotgun (WGS) entry which is preliminary data.</text>
</comment>
<protein>
    <recommendedName>
        <fullName evidence="4">DUF1772-domain-containing protein</fullName>
    </recommendedName>
</protein>
<dbReference type="EMBL" id="MU620910">
    <property type="protein sequence ID" value="KAI8580745.1"/>
    <property type="molecule type" value="Genomic_DNA"/>
</dbReference>
<feature type="transmembrane region" description="Helical" evidence="1">
    <location>
        <begin position="119"/>
        <end position="137"/>
    </location>
</feature>
<keyword evidence="3" id="KW-1185">Reference proteome</keyword>
<keyword evidence="1" id="KW-1133">Transmembrane helix</keyword>
<keyword evidence="1" id="KW-0812">Transmembrane</keyword>
<keyword evidence="1" id="KW-0472">Membrane</keyword>
<gene>
    <name evidence="2" type="ORF">K450DRAFT_235753</name>
</gene>
<accession>A0AAD5ED24</accession>
<feature type="transmembrane region" description="Helical" evidence="1">
    <location>
        <begin position="49"/>
        <end position="66"/>
    </location>
</feature>
<reference evidence="2" key="1">
    <citation type="submission" date="2021-06" db="EMBL/GenBank/DDBJ databases">
        <authorList>
            <consortium name="DOE Joint Genome Institute"/>
            <person name="Mondo S.J."/>
            <person name="Amses K.R."/>
            <person name="Simmons D.R."/>
            <person name="Longcore J.E."/>
            <person name="Seto K."/>
            <person name="Alves G.H."/>
            <person name="Bonds A.E."/>
            <person name="Quandt C.A."/>
            <person name="Davis W.J."/>
            <person name="Chang Y."/>
            <person name="Letcher P.M."/>
            <person name="Powell M.J."/>
            <person name="Kuo A."/>
            <person name="Labutti K."/>
            <person name="Pangilinan J."/>
            <person name="Andreopoulos W."/>
            <person name="Tritt A."/>
            <person name="Riley R."/>
            <person name="Hundley H."/>
            <person name="Johnson J."/>
            <person name="Lipzen A."/>
            <person name="Barry K."/>
            <person name="Berbee M.L."/>
            <person name="Buchler N.E."/>
            <person name="Grigoriev I.V."/>
            <person name="Spatafora J.W."/>
            <person name="Stajich J.E."/>
            <person name="James T.Y."/>
        </authorList>
    </citation>
    <scope>NUCLEOTIDE SEQUENCE</scope>
    <source>
        <strain evidence="2">AG</strain>
    </source>
</reference>
<reference evidence="2" key="2">
    <citation type="journal article" date="2022" name="Proc. Natl. Acad. Sci. U.S.A.">
        <title>Diploid-dominant life cycles characterize the early evolution of Fungi.</title>
        <authorList>
            <person name="Amses K.R."/>
            <person name="Simmons D.R."/>
            <person name="Longcore J.E."/>
            <person name="Mondo S.J."/>
            <person name="Seto K."/>
            <person name="Jeronimo G.H."/>
            <person name="Bonds A.E."/>
            <person name="Quandt C.A."/>
            <person name="Davis W.J."/>
            <person name="Chang Y."/>
            <person name="Federici B.A."/>
            <person name="Kuo A."/>
            <person name="LaButti K."/>
            <person name="Pangilinan J."/>
            <person name="Andreopoulos W."/>
            <person name="Tritt A."/>
            <person name="Riley R."/>
            <person name="Hundley H."/>
            <person name="Johnson J."/>
            <person name="Lipzen A."/>
            <person name="Barry K."/>
            <person name="Lang B.F."/>
            <person name="Cuomo C.A."/>
            <person name="Buchler N.E."/>
            <person name="Grigoriev I.V."/>
            <person name="Spatafora J.W."/>
            <person name="Stajich J.E."/>
            <person name="James T.Y."/>
        </authorList>
    </citation>
    <scope>NUCLEOTIDE SEQUENCE</scope>
    <source>
        <strain evidence="2">AG</strain>
    </source>
</reference>
<sequence length="138" mass="14737">MNAEKIFIASTGLYAGFAFGVSVSGAPTIAVSQKPKDSWQTIYDSGKMVVVPLAFITAISGGMMYARTKDPRILAATLFGFSPVPFTALAMRSNIKSLQSSSNADPRVLELTNTWTNLHWVRTAAGLASFGLAVFTLL</sequence>
<organism evidence="2 3">
    <name type="scientific">Umbelopsis ramanniana AG</name>
    <dbReference type="NCBI Taxonomy" id="1314678"/>
    <lineage>
        <taxon>Eukaryota</taxon>
        <taxon>Fungi</taxon>
        <taxon>Fungi incertae sedis</taxon>
        <taxon>Mucoromycota</taxon>
        <taxon>Mucoromycotina</taxon>
        <taxon>Umbelopsidomycetes</taxon>
        <taxon>Umbelopsidales</taxon>
        <taxon>Umbelopsidaceae</taxon>
        <taxon>Umbelopsis</taxon>
    </lineage>
</organism>
<evidence type="ECO:0000256" key="1">
    <source>
        <dbReference type="SAM" id="Phobius"/>
    </source>
</evidence>
<dbReference type="Pfam" id="PF08592">
    <property type="entry name" value="Anthrone_oxy"/>
    <property type="match status" value="1"/>
</dbReference>
<dbReference type="RefSeq" id="XP_051445749.1">
    <property type="nucleotide sequence ID" value="XM_051588145.1"/>
</dbReference>
<evidence type="ECO:0000313" key="2">
    <source>
        <dbReference type="EMBL" id="KAI8580745.1"/>
    </source>
</evidence>
<evidence type="ECO:0008006" key="4">
    <source>
        <dbReference type="Google" id="ProtNLM"/>
    </source>
</evidence>
<feature type="transmembrane region" description="Helical" evidence="1">
    <location>
        <begin position="73"/>
        <end position="91"/>
    </location>
</feature>
<name>A0AAD5ED24_UMBRA</name>
<evidence type="ECO:0000313" key="3">
    <source>
        <dbReference type="Proteomes" id="UP001206595"/>
    </source>
</evidence>
<dbReference type="AlphaFoldDB" id="A0AAD5ED24"/>